<keyword evidence="4" id="KW-1185">Reference proteome</keyword>
<dbReference type="PANTHER" id="PTHR46564">
    <property type="entry name" value="TRANSPOSASE"/>
    <property type="match status" value="1"/>
</dbReference>
<sequence length="350" mass="39488">MTISKCMKRDGRTLDRQTLETIRLMAVERVREGELASDVIAAYGFNRTTIYKWLNAALRPGLGIKALRSTKATGRPRSLTPTQESQVFRWVNGRDPRQYGLDFGLWTRAIVGELIEKKFGIRLGLTAVGELLAKLGLTPQKPLQRAYQRDPEAVEKWQRETFPAIARQAKAVGAEIYFWDESGFRADTVHGKTWGARGQTPIVHRPGQRQSISAASAVNAKGAFWFTTYEGGLNAELFVELLKKMMKYRKKPVHLVLDSLPAHKTALVKKYVTSTEGRLTLHFLPGYAPDLNPDEWVWSHVKRSGTARRPLQKGEKLRDKIEEQLAALQKLPLLVRSFFNAPSVAYIGDC</sequence>
<dbReference type="PANTHER" id="PTHR46564:SF1">
    <property type="entry name" value="TRANSPOSASE"/>
    <property type="match status" value="1"/>
</dbReference>
<organism evidence="3 4">
    <name type="scientific">Candidatus Propionivibrio aalborgensis</name>
    <dbReference type="NCBI Taxonomy" id="1860101"/>
    <lineage>
        <taxon>Bacteria</taxon>
        <taxon>Pseudomonadati</taxon>
        <taxon>Pseudomonadota</taxon>
        <taxon>Betaproteobacteria</taxon>
        <taxon>Rhodocyclales</taxon>
        <taxon>Rhodocyclaceae</taxon>
        <taxon>Propionivibrio</taxon>
    </lineage>
</organism>
<dbReference type="NCBIfam" id="NF033545">
    <property type="entry name" value="transpos_IS630"/>
    <property type="match status" value="1"/>
</dbReference>
<dbReference type="InterPro" id="IPR038717">
    <property type="entry name" value="Tc1-like_DDE_dom"/>
</dbReference>
<dbReference type="InterPro" id="IPR025959">
    <property type="entry name" value="Winged_HTH_dom"/>
</dbReference>
<evidence type="ECO:0000259" key="1">
    <source>
        <dbReference type="Pfam" id="PF13358"/>
    </source>
</evidence>
<evidence type="ECO:0000313" key="3">
    <source>
        <dbReference type="EMBL" id="SBT10006.1"/>
    </source>
</evidence>
<dbReference type="Gene3D" id="3.30.420.10">
    <property type="entry name" value="Ribonuclease H-like superfamily/Ribonuclease H"/>
    <property type="match status" value="1"/>
</dbReference>
<feature type="domain" description="Winged helix-turn helix" evidence="2">
    <location>
        <begin position="102"/>
        <end position="161"/>
    </location>
</feature>
<gene>
    <name evidence="3" type="ORF">PROAA_3630001</name>
</gene>
<accession>A0A1A8XZ70</accession>
<protein>
    <submittedName>
        <fullName evidence="3">Transposase</fullName>
    </submittedName>
</protein>
<reference evidence="3 4" key="1">
    <citation type="submission" date="2016-06" db="EMBL/GenBank/DDBJ databases">
        <authorList>
            <person name="Kjaerup R.B."/>
            <person name="Dalgaard T.S."/>
            <person name="Juul-Madsen H.R."/>
        </authorList>
    </citation>
    <scope>NUCLEOTIDE SEQUENCE [LARGE SCALE GENOMIC DNA]</scope>
    <source>
        <strain evidence="3">2</strain>
    </source>
</reference>
<name>A0A1A8XZ70_9RHOO</name>
<dbReference type="GO" id="GO:0003676">
    <property type="term" value="F:nucleic acid binding"/>
    <property type="evidence" value="ECO:0007669"/>
    <property type="project" value="InterPro"/>
</dbReference>
<dbReference type="Pfam" id="PF13358">
    <property type="entry name" value="DDE_3"/>
    <property type="match status" value="1"/>
</dbReference>
<dbReference type="EMBL" id="FLQY01000294">
    <property type="protein sequence ID" value="SBT10006.1"/>
    <property type="molecule type" value="Genomic_DNA"/>
</dbReference>
<dbReference type="Pfam" id="PF13592">
    <property type="entry name" value="HTH_33"/>
    <property type="match status" value="1"/>
</dbReference>
<dbReference type="RefSeq" id="WP_186411804.1">
    <property type="nucleotide sequence ID" value="NZ_FLQY01000294.1"/>
</dbReference>
<feature type="domain" description="Tc1-like transposase DDE" evidence="1">
    <location>
        <begin position="176"/>
        <end position="318"/>
    </location>
</feature>
<evidence type="ECO:0000313" key="4">
    <source>
        <dbReference type="Proteomes" id="UP000199600"/>
    </source>
</evidence>
<dbReference type="InterPro" id="IPR036397">
    <property type="entry name" value="RNaseH_sf"/>
</dbReference>
<evidence type="ECO:0000259" key="2">
    <source>
        <dbReference type="Pfam" id="PF13592"/>
    </source>
</evidence>
<dbReference type="InterPro" id="IPR009057">
    <property type="entry name" value="Homeodomain-like_sf"/>
</dbReference>
<dbReference type="InterPro" id="IPR047655">
    <property type="entry name" value="Transpos_IS630-like"/>
</dbReference>
<dbReference type="SUPFAM" id="SSF46689">
    <property type="entry name" value="Homeodomain-like"/>
    <property type="match status" value="1"/>
</dbReference>
<dbReference type="Proteomes" id="UP000199600">
    <property type="component" value="Unassembled WGS sequence"/>
</dbReference>
<dbReference type="AlphaFoldDB" id="A0A1A8XZ70"/>
<proteinExistence type="predicted"/>